<reference evidence="1 2" key="1">
    <citation type="submission" date="2016-05" db="EMBL/GenBank/DDBJ databases">
        <title>Niabella ginsenosidivorans BS26 whole genome sequencing.</title>
        <authorList>
            <person name="Im W.T."/>
            <person name="Siddiqi M.Z."/>
        </authorList>
    </citation>
    <scope>NUCLEOTIDE SEQUENCE [LARGE SCALE GENOMIC DNA]</scope>
    <source>
        <strain evidence="1 2">BS26</strain>
    </source>
</reference>
<organism evidence="1 2">
    <name type="scientific">Niabella ginsenosidivorans</name>
    <dbReference type="NCBI Taxonomy" id="1176587"/>
    <lineage>
        <taxon>Bacteria</taxon>
        <taxon>Pseudomonadati</taxon>
        <taxon>Bacteroidota</taxon>
        <taxon>Chitinophagia</taxon>
        <taxon>Chitinophagales</taxon>
        <taxon>Chitinophagaceae</taxon>
        <taxon>Niabella</taxon>
    </lineage>
</organism>
<evidence type="ECO:0000313" key="2">
    <source>
        <dbReference type="Proteomes" id="UP000077667"/>
    </source>
</evidence>
<evidence type="ECO:0000313" key="1">
    <source>
        <dbReference type="EMBL" id="ANH80152.1"/>
    </source>
</evidence>
<name>A0A1A9I0E0_9BACT</name>
<keyword evidence="2" id="KW-1185">Reference proteome</keyword>
<gene>
    <name evidence="1" type="ORF">A8C56_03370</name>
</gene>
<dbReference type="AlphaFoldDB" id="A0A1A9I0E0"/>
<proteinExistence type="predicted"/>
<dbReference type="KEGG" id="nia:A8C56_03370"/>
<dbReference type="Proteomes" id="UP000077667">
    <property type="component" value="Chromosome"/>
</dbReference>
<sequence>MELPFWQFGGFFNKKNSLVPFSNIIAHFKVYKCRNELFPKQDVHPLNPYRERVCAESVEYFFGGSKTQRFTRFKIEIFYAILIGQEKKKARKHCISELFTKI</sequence>
<accession>A0A1A9I0E0</accession>
<dbReference type="EMBL" id="CP015772">
    <property type="protein sequence ID" value="ANH80152.1"/>
    <property type="molecule type" value="Genomic_DNA"/>
</dbReference>
<protein>
    <submittedName>
        <fullName evidence="1">Uncharacterized protein</fullName>
    </submittedName>
</protein>